<dbReference type="AlphaFoldDB" id="A0A5C6BAQ8"/>
<name>A0A5C6BAQ8_9PLAN</name>
<comment type="caution">
    <text evidence="1">The sequence shown here is derived from an EMBL/GenBank/DDBJ whole genome shotgun (WGS) entry which is preliminary data.</text>
</comment>
<proteinExistence type="predicted"/>
<evidence type="ECO:0000313" key="1">
    <source>
        <dbReference type="EMBL" id="TWU09173.1"/>
    </source>
</evidence>
<gene>
    <name evidence="1" type="ORF">CA54_44130</name>
</gene>
<sequence length="44" mass="5131">MVVSRKLLQMARVVASEGGLIYHGRIDSERLFRMIAIHCRDRVF</sequence>
<dbReference type="Proteomes" id="UP000320735">
    <property type="component" value="Unassembled WGS sequence"/>
</dbReference>
<organism evidence="1 2">
    <name type="scientific">Symmachiella macrocystis</name>
    <dbReference type="NCBI Taxonomy" id="2527985"/>
    <lineage>
        <taxon>Bacteria</taxon>
        <taxon>Pseudomonadati</taxon>
        <taxon>Planctomycetota</taxon>
        <taxon>Planctomycetia</taxon>
        <taxon>Planctomycetales</taxon>
        <taxon>Planctomycetaceae</taxon>
        <taxon>Symmachiella</taxon>
    </lineage>
</organism>
<accession>A0A5C6BAQ8</accession>
<keyword evidence="2" id="KW-1185">Reference proteome</keyword>
<reference evidence="1 2" key="1">
    <citation type="submission" date="2019-02" db="EMBL/GenBank/DDBJ databases">
        <title>Deep-cultivation of Planctomycetes and their phenomic and genomic characterization uncovers novel biology.</title>
        <authorList>
            <person name="Wiegand S."/>
            <person name="Jogler M."/>
            <person name="Boedeker C."/>
            <person name="Pinto D."/>
            <person name="Vollmers J."/>
            <person name="Rivas-Marin E."/>
            <person name="Kohn T."/>
            <person name="Peeters S.H."/>
            <person name="Heuer A."/>
            <person name="Rast P."/>
            <person name="Oberbeckmann S."/>
            <person name="Bunk B."/>
            <person name="Jeske O."/>
            <person name="Meyerdierks A."/>
            <person name="Storesund J.E."/>
            <person name="Kallscheuer N."/>
            <person name="Luecker S."/>
            <person name="Lage O.M."/>
            <person name="Pohl T."/>
            <person name="Merkel B.J."/>
            <person name="Hornburger P."/>
            <person name="Mueller R.-W."/>
            <person name="Bruemmer F."/>
            <person name="Labrenz M."/>
            <person name="Spormann A.M."/>
            <person name="Op Den Camp H."/>
            <person name="Overmann J."/>
            <person name="Amann R."/>
            <person name="Jetten M.S.M."/>
            <person name="Mascher T."/>
            <person name="Medema M.H."/>
            <person name="Devos D.P."/>
            <person name="Kaster A.-K."/>
            <person name="Ovreas L."/>
            <person name="Rohde M."/>
            <person name="Galperin M.Y."/>
            <person name="Jogler C."/>
        </authorList>
    </citation>
    <scope>NUCLEOTIDE SEQUENCE [LARGE SCALE GENOMIC DNA]</scope>
    <source>
        <strain evidence="1 2">CA54</strain>
    </source>
</reference>
<protein>
    <submittedName>
        <fullName evidence="1">Uncharacterized protein</fullName>
    </submittedName>
</protein>
<evidence type="ECO:0000313" key="2">
    <source>
        <dbReference type="Proteomes" id="UP000320735"/>
    </source>
</evidence>
<dbReference type="EMBL" id="SJPP01000002">
    <property type="protein sequence ID" value="TWU09173.1"/>
    <property type="molecule type" value="Genomic_DNA"/>
</dbReference>